<name>A0A9J5ZDQ6_SOLCO</name>
<dbReference type="AlphaFoldDB" id="A0A9J5ZDQ6"/>
<dbReference type="EMBL" id="JACXVP010000004">
    <property type="protein sequence ID" value="KAG5610573.1"/>
    <property type="molecule type" value="Genomic_DNA"/>
</dbReference>
<reference evidence="1 2" key="1">
    <citation type="submission" date="2020-09" db="EMBL/GenBank/DDBJ databases">
        <title>De no assembly of potato wild relative species, Solanum commersonii.</title>
        <authorList>
            <person name="Cho K."/>
        </authorList>
    </citation>
    <scope>NUCLEOTIDE SEQUENCE [LARGE SCALE GENOMIC DNA]</scope>
    <source>
        <strain evidence="1">LZ3.2</strain>
        <tissue evidence="1">Leaf</tissue>
    </source>
</reference>
<protein>
    <submittedName>
        <fullName evidence="1">Uncharacterized protein</fullName>
    </submittedName>
</protein>
<evidence type="ECO:0000313" key="2">
    <source>
        <dbReference type="Proteomes" id="UP000824120"/>
    </source>
</evidence>
<evidence type="ECO:0000313" key="1">
    <source>
        <dbReference type="EMBL" id="KAG5610573.1"/>
    </source>
</evidence>
<organism evidence="1 2">
    <name type="scientific">Solanum commersonii</name>
    <name type="common">Commerson's wild potato</name>
    <name type="synonym">Commerson's nightshade</name>
    <dbReference type="NCBI Taxonomy" id="4109"/>
    <lineage>
        <taxon>Eukaryota</taxon>
        <taxon>Viridiplantae</taxon>
        <taxon>Streptophyta</taxon>
        <taxon>Embryophyta</taxon>
        <taxon>Tracheophyta</taxon>
        <taxon>Spermatophyta</taxon>
        <taxon>Magnoliopsida</taxon>
        <taxon>eudicotyledons</taxon>
        <taxon>Gunneridae</taxon>
        <taxon>Pentapetalae</taxon>
        <taxon>asterids</taxon>
        <taxon>lamiids</taxon>
        <taxon>Solanales</taxon>
        <taxon>Solanaceae</taxon>
        <taxon>Solanoideae</taxon>
        <taxon>Solaneae</taxon>
        <taxon>Solanum</taxon>
    </lineage>
</organism>
<comment type="caution">
    <text evidence="1">The sequence shown here is derived from an EMBL/GenBank/DDBJ whole genome shotgun (WGS) entry which is preliminary data.</text>
</comment>
<gene>
    <name evidence="1" type="ORF">H5410_021854</name>
</gene>
<keyword evidence="2" id="KW-1185">Reference proteome</keyword>
<sequence length="178" mass="20289">MTPGGGTQRERQKHAFGYFTTYVSLTDSGAIYLSVPLISPCLWLVPCSKVTENPKSALLVVLKGLWIRQLPREFMIADLECYLLDWFRCPRNQLIDRFTLIFSNIGGRFTHQQPYIWGWAVAICLMINPDELGVSRETSSTDWSFEMENPIVFTLALEMKTVVNLLPLHVSFGEKLLA</sequence>
<accession>A0A9J5ZDQ6</accession>
<proteinExistence type="predicted"/>
<dbReference type="Proteomes" id="UP000824120">
    <property type="component" value="Chromosome 4"/>
</dbReference>